<dbReference type="GO" id="GO:0016829">
    <property type="term" value="F:lyase activity"/>
    <property type="evidence" value="ECO:0007669"/>
    <property type="project" value="UniProtKB-KW"/>
</dbReference>
<dbReference type="AlphaFoldDB" id="A0A0L6VHV3"/>
<organism evidence="1 2">
    <name type="scientific">Puccinia sorghi</name>
    <dbReference type="NCBI Taxonomy" id="27349"/>
    <lineage>
        <taxon>Eukaryota</taxon>
        <taxon>Fungi</taxon>
        <taxon>Dikarya</taxon>
        <taxon>Basidiomycota</taxon>
        <taxon>Pucciniomycotina</taxon>
        <taxon>Pucciniomycetes</taxon>
        <taxon>Pucciniales</taxon>
        <taxon>Pucciniaceae</taxon>
        <taxon>Puccinia</taxon>
    </lineage>
</organism>
<proteinExistence type="predicted"/>
<dbReference type="Proteomes" id="UP000037035">
    <property type="component" value="Unassembled WGS sequence"/>
</dbReference>
<keyword evidence="1" id="KW-0456">Lyase</keyword>
<gene>
    <name evidence="1" type="ORF">VP01_1569g2</name>
</gene>
<evidence type="ECO:0000313" key="2">
    <source>
        <dbReference type="Proteomes" id="UP000037035"/>
    </source>
</evidence>
<dbReference type="VEuPathDB" id="FungiDB:VP01_1569g2"/>
<evidence type="ECO:0000313" key="1">
    <source>
        <dbReference type="EMBL" id="KNZ60331.1"/>
    </source>
</evidence>
<accession>A0A0L6VHV3</accession>
<dbReference type="EMBL" id="LAVV01006329">
    <property type="protein sequence ID" value="KNZ60331.1"/>
    <property type="molecule type" value="Genomic_DNA"/>
</dbReference>
<comment type="caution">
    <text evidence="1">The sequence shown here is derived from an EMBL/GenBank/DDBJ whole genome shotgun (WGS) entry which is preliminary data.</text>
</comment>
<sequence>MANYLGGTQLLYRVLVVSIGIPVQQGDVAEGIKSPSMGGITYRMYCLLQWGCLMPDHHQEDLGDFSTPAAKKIWPIPPLAPILNILALVPNLSFVRSRVAMVYMPVQINGGISLHKTTLADLHISWQVGKANVRPHISGPTCIIEGGSGFPIVANFE</sequence>
<keyword evidence="2" id="KW-1185">Reference proteome</keyword>
<name>A0A0L6VHV3_9BASI</name>
<reference evidence="1 2" key="1">
    <citation type="submission" date="2015-08" db="EMBL/GenBank/DDBJ databases">
        <title>Next Generation Sequencing and Analysis of the Genome of Puccinia sorghi L Schw, the Causal Agent of Maize Common Rust.</title>
        <authorList>
            <person name="Rochi L."/>
            <person name="Burguener G."/>
            <person name="Darino M."/>
            <person name="Turjanski A."/>
            <person name="Kreff E."/>
            <person name="Dieguez M.J."/>
            <person name="Sacco F."/>
        </authorList>
    </citation>
    <scope>NUCLEOTIDE SEQUENCE [LARGE SCALE GENOMIC DNA]</scope>
    <source>
        <strain evidence="1 2">RO10H11247</strain>
    </source>
</reference>
<protein>
    <submittedName>
        <fullName evidence="1">Phenylalanine ammonia-lyase</fullName>
    </submittedName>
</protein>